<dbReference type="EMBL" id="JAACXV010011319">
    <property type="protein sequence ID" value="KAF7275097.1"/>
    <property type="molecule type" value="Genomic_DNA"/>
</dbReference>
<dbReference type="Proteomes" id="UP000625711">
    <property type="component" value="Unassembled WGS sequence"/>
</dbReference>
<evidence type="ECO:0000313" key="2">
    <source>
        <dbReference type="Proteomes" id="UP000625711"/>
    </source>
</evidence>
<feature type="non-terminal residue" evidence="1">
    <location>
        <position position="99"/>
    </location>
</feature>
<evidence type="ECO:0000313" key="1">
    <source>
        <dbReference type="EMBL" id="KAF7275097.1"/>
    </source>
</evidence>
<dbReference type="SUPFAM" id="SSF82895">
    <property type="entry name" value="TSP-1 type 1 repeat"/>
    <property type="match status" value="1"/>
</dbReference>
<reference evidence="1" key="1">
    <citation type="submission" date="2020-08" db="EMBL/GenBank/DDBJ databases">
        <title>Genome sequencing and assembly of the red palm weevil Rhynchophorus ferrugineus.</title>
        <authorList>
            <person name="Dias G.B."/>
            <person name="Bergman C.M."/>
            <person name="Manee M."/>
        </authorList>
    </citation>
    <scope>NUCLEOTIDE SEQUENCE</scope>
    <source>
        <strain evidence="1">AA-2017</strain>
        <tissue evidence="1">Whole larva</tissue>
    </source>
</reference>
<protein>
    <recommendedName>
        <fullName evidence="3">ADAMTS cysteine-rich domain-containing protein</fullName>
    </recommendedName>
</protein>
<dbReference type="PROSITE" id="PS50092">
    <property type="entry name" value="TSP1"/>
    <property type="match status" value="1"/>
</dbReference>
<gene>
    <name evidence="1" type="ORF">GWI33_012187</name>
</gene>
<dbReference type="Gene3D" id="2.20.100.10">
    <property type="entry name" value="Thrombospondin type-1 (TSP1) repeat"/>
    <property type="match status" value="1"/>
</dbReference>
<dbReference type="AlphaFoldDB" id="A0A834IJA4"/>
<dbReference type="InterPro" id="IPR000884">
    <property type="entry name" value="TSP1_rpt"/>
</dbReference>
<keyword evidence="2" id="KW-1185">Reference proteome</keyword>
<dbReference type="InterPro" id="IPR036383">
    <property type="entry name" value="TSP1_rpt_sf"/>
</dbReference>
<organism evidence="1 2">
    <name type="scientific">Rhynchophorus ferrugineus</name>
    <name type="common">Red palm weevil</name>
    <name type="synonym">Curculio ferrugineus</name>
    <dbReference type="NCBI Taxonomy" id="354439"/>
    <lineage>
        <taxon>Eukaryota</taxon>
        <taxon>Metazoa</taxon>
        <taxon>Ecdysozoa</taxon>
        <taxon>Arthropoda</taxon>
        <taxon>Hexapoda</taxon>
        <taxon>Insecta</taxon>
        <taxon>Pterygota</taxon>
        <taxon>Neoptera</taxon>
        <taxon>Endopterygota</taxon>
        <taxon>Coleoptera</taxon>
        <taxon>Polyphaga</taxon>
        <taxon>Cucujiformia</taxon>
        <taxon>Curculionidae</taxon>
        <taxon>Dryophthorinae</taxon>
        <taxon>Rhynchophorus</taxon>
    </lineage>
</organism>
<evidence type="ECO:0008006" key="3">
    <source>
        <dbReference type="Google" id="ProtNLM"/>
    </source>
</evidence>
<accession>A0A834IJA4</accession>
<name>A0A834IJA4_RHYFE</name>
<comment type="caution">
    <text evidence="1">The sequence shown here is derived from an EMBL/GenBank/DDBJ whole genome shotgun (WGS) entry which is preliminary data.</text>
</comment>
<dbReference type="SMART" id="SM00209">
    <property type="entry name" value="TSP1"/>
    <property type="match status" value="1"/>
</dbReference>
<proteinExistence type="predicted"/>
<sequence length="99" mass="11562">MDKMYSKIHMEADTSLPIKQELVLDTAYDYDNDYNYVDPPKWSAWSEWSECNEDCLKARTRQCLLGTGNSRKNCYGKDTQTMPCPSEMCKSMELTRVKE</sequence>
<dbReference type="OrthoDB" id="5973910at2759"/>